<dbReference type="Pfam" id="PF03734">
    <property type="entry name" value="YkuD"/>
    <property type="match status" value="1"/>
</dbReference>
<name>A0A2W2BFC7_9HYPH</name>
<dbReference type="InterPro" id="IPR050979">
    <property type="entry name" value="LD-transpeptidase"/>
</dbReference>
<protein>
    <submittedName>
        <fullName evidence="12">L,D-transpeptidase</fullName>
    </submittedName>
</protein>
<reference evidence="13" key="1">
    <citation type="submission" date="2018-06" db="EMBL/GenBank/DDBJ databases">
        <title>Aestuariibacter litoralis strain KCTC 52945T.</title>
        <authorList>
            <person name="Li X."/>
            <person name="Salam N."/>
            <person name="Li J.-L."/>
            <person name="Chen Y.-M."/>
            <person name="Yang Z.-W."/>
            <person name="Zhang L.-Y."/>
            <person name="Han M.-X."/>
            <person name="Xiao M."/>
            <person name="Li W.-J."/>
        </authorList>
    </citation>
    <scope>NUCLEOTIDE SEQUENCE [LARGE SCALE GENOMIC DNA]</scope>
    <source>
        <strain evidence="13">KCTC 52945</strain>
    </source>
</reference>
<evidence type="ECO:0000256" key="6">
    <source>
        <dbReference type="ARBA" id="ARBA00022960"/>
    </source>
</evidence>
<dbReference type="GO" id="GO:0005576">
    <property type="term" value="C:extracellular region"/>
    <property type="evidence" value="ECO:0007669"/>
    <property type="project" value="TreeGrafter"/>
</dbReference>
<dbReference type="InterPro" id="IPR038063">
    <property type="entry name" value="Transpep_catalytic_dom"/>
</dbReference>
<dbReference type="GO" id="GO:0071555">
    <property type="term" value="P:cell wall organization"/>
    <property type="evidence" value="ECO:0007669"/>
    <property type="project" value="UniProtKB-UniRule"/>
</dbReference>
<keyword evidence="7 9" id="KW-0573">Peptidoglycan synthesis</keyword>
<dbReference type="AlphaFoldDB" id="A0A2W2BFC7"/>
<feature type="active site" description="Nucleophile" evidence="9">
    <location>
        <position position="200"/>
    </location>
</feature>
<keyword evidence="5" id="KW-0378">Hydrolase</keyword>
<keyword evidence="10" id="KW-0732">Signal</keyword>
<keyword evidence="4" id="KW-0808">Transferase</keyword>
<dbReference type="EMBL" id="QKVK01000001">
    <property type="protein sequence ID" value="PZF78964.1"/>
    <property type="molecule type" value="Genomic_DNA"/>
</dbReference>
<dbReference type="Proteomes" id="UP000248795">
    <property type="component" value="Unassembled WGS sequence"/>
</dbReference>
<feature type="active site" description="Proton donor/acceptor" evidence="9">
    <location>
        <position position="184"/>
    </location>
</feature>
<evidence type="ECO:0000256" key="3">
    <source>
        <dbReference type="ARBA" id="ARBA00022676"/>
    </source>
</evidence>
<dbReference type="UniPathway" id="UPA00219"/>
<sequence>MSRRRLLLSSLALGLGGRTASAQSYGNEADPFGGGMEAGDTGGELFDPALLPPAESPIDFPVPVIPDRKIKKQFRRQMVEFDGPEEPGTLVVDPDNRFLYHVLAYGSAMRYGVGVGRAGFAWEGHAQIGMKRRWPRWVPPREMVERDPRAREWVNGQPGGPDNPLGARALYLYAGGQDTLYRIHGTNEPNSIGKAMSSGCIRMLNQDIAELFDQVIVGTPVTVRPSRGA</sequence>
<evidence type="ECO:0000313" key="13">
    <source>
        <dbReference type="Proteomes" id="UP000248795"/>
    </source>
</evidence>
<dbReference type="SUPFAM" id="SSF141523">
    <property type="entry name" value="L,D-transpeptidase catalytic domain-like"/>
    <property type="match status" value="1"/>
</dbReference>
<dbReference type="FunFam" id="2.40.440.10:FF:000002">
    <property type="entry name" value="L,D-transpeptidase ErfK/SrfK"/>
    <property type="match status" value="1"/>
</dbReference>
<dbReference type="PROSITE" id="PS52029">
    <property type="entry name" value="LD_TPASE"/>
    <property type="match status" value="1"/>
</dbReference>
<comment type="similarity">
    <text evidence="2">Belongs to the YkuD family.</text>
</comment>
<evidence type="ECO:0000256" key="10">
    <source>
        <dbReference type="SAM" id="SignalP"/>
    </source>
</evidence>
<dbReference type="InterPro" id="IPR005490">
    <property type="entry name" value="LD_TPept_cat_dom"/>
</dbReference>
<evidence type="ECO:0000256" key="8">
    <source>
        <dbReference type="ARBA" id="ARBA00023316"/>
    </source>
</evidence>
<evidence type="ECO:0000256" key="9">
    <source>
        <dbReference type="PROSITE-ProRule" id="PRU01373"/>
    </source>
</evidence>
<feature type="signal peptide" evidence="10">
    <location>
        <begin position="1"/>
        <end position="22"/>
    </location>
</feature>
<dbReference type="CDD" id="cd16913">
    <property type="entry name" value="YkuD_like"/>
    <property type="match status" value="1"/>
</dbReference>
<feature type="chain" id="PRO_5015902714" evidence="10">
    <location>
        <begin position="23"/>
        <end position="229"/>
    </location>
</feature>
<accession>A0A2W2BFC7</accession>
<evidence type="ECO:0000256" key="1">
    <source>
        <dbReference type="ARBA" id="ARBA00004752"/>
    </source>
</evidence>
<gene>
    <name evidence="12" type="ORF">DK847_00760</name>
</gene>
<keyword evidence="6 9" id="KW-0133">Cell shape</keyword>
<keyword evidence="8 9" id="KW-0961">Cell wall biogenesis/degradation</keyword>
<dbReference type="GO" id="GO:0008360">
    <property type="term" value="P:regulation of cell shape"/>
    <property type="evidence" value="ECO:0007669"/>
    <property type="project" value="UniProtKB-UniRule"/>
</dbReference>
<keyword evidence="13" id="KW-1185">Reference proteome</keyword>
<dbReference type="GO" id="GO:0016757">
    <property type="term" value="F:glycosyltransferase activity"/>
    <property type="evidence" value="ECO:0007669"/>
    <property type="project" value="UniProtKB-KW"/>
</dbReference>
<evidence type="ECO:0000256" key="4">
    <source>
        <dbReference type="ARBA" id="ARBA00022679"/>
    </source>
</evidence>
<evidence type="ECO:0000256" key="5">
    <source>
        <dbReference type="ARBA" id="ARBA00022801"/>
    </source>
</evidence>
<dbReference type="GO" id="GO:0071972">
    <property type="term" value="F:peptidoglycan L,D-transpeptidase activity"/>
    <property type="evidence" value="ECO:0007669"/>
    <property type="project" value="TreeGrafter"/>
</dbReference>
<proteinExistence type="inferred from homology"/>
<feature type="domain" description="L,D-TPase catalytic" evidence="11">
    <location>
        <begin position="88"/>
        <end position="224"/>
    </location>
</feature>
<keyword evidence="3" id="KW-0328">Glycosyltransferase</keyword>
<dbReference type="PANTHER" id="PTHR30582">
    <property type="entry name" value="L,D-TRANSPEPTIDASE"/>
    <property type="match status" value="1"/>
</dbReference>
<evidence type="ECO:0000256" key="2">
    <source>
        <dbReference type="ARBA" id="ARBA00005992"/>
    </source>
</evidence>
<evidence type="ECO:0000259" key="11">
    <source>
        <dbReference type="PROSITE" id="PS52029"/>
    </source>
</evidence>
<comment type="pathway">
    <text evidence="1 9">Cell wall biogenesis; peptidoglycan biosynthesis.</text>
</comment>
<evidence type="ECO:0000313" key="12">
    <source>
        <dbReference type="EMBL" id="PZF78964.1"/>
    </source>
</evidence>
<dbReference type="Gene3D" id="2.40.440.10">
    <property type="entry name" value="L,D-transpeptidase catalytic domain-like"/>
    <property type="match status" value="1"/>
</dbReference>
<comment type="caution">
    <text evidence="12">The sequence shown here is derived from an EMBL/GenBank/DDBJ whole genome shotgun (WGS) entry which is preliminary data.</text>
</comment>
<organism evidence="12 13">
    <name type="scientific">Aestuariivirga litoralis</name>
    <dbReference type="NCBI Taxonomy" id="2650924"/>
    <lineage>
        <taxon>Bacteria</taxon>
        <taxon>Pseudomonadati</taxon>
        <taxon>Pseudomonadota</taxon>
        <taxon>Alphaproteobacteria</taxon>
        <taxon>Hyphomicrobiales</taxon>
        <taxon>Aestuariivirgaceae</taxon>
        <taxon>Aestuariivirga</taxon>
    </lineage>
</organism>
<dbReference type="PANTHER" id="PTHR30582:SF24">
    <property type="entry name" value="L,D-TRANSPEPTIDASE ERFK_SRFK-RELATED"/>
    <property type="match status" value="1"/>
</dbReference>
<evidence type="ECO:0000256" key="7">
    <source>
        <dbReference type="ARBA" id="ARBA00022984"/>
    </source>
</evidence>
<dbReference type="GO" id="GO:0018104">
    <property type="term" value="P:peptidoglycan-protein cross-linking"/>
    <property type="evidence" value="ECO:0007669"/>
    <property type="project" value="TreeGrafter"/>
</dbReference>